<gene>
    <name evidence="1" type="ORF">LCGC14_0175030</name>
</gene>
<name>A0A0F9UV66_9ZZZZ</name>
<reference evidence="1" key="1">
    <citation type="journal article" date="2015" name="Nature">
        <title>Complex archaea that bridge the gap between prokaryotes and eukaryotes.</title>
        <authorList>
            <person name="Spang A."/>
            <person name="Saw J.H."/>
            <person name="Jorgensen S.L."/>
            <person name="Zaremba-Niedzwiedzka K."/>
            <person name="Martijn J."/>
            <person name="Lind A.E."/>
            <person name="van Eijk R."/>
            <person name="Schleper C."/>
            <person name="Guy L."/>
            <person name="Ettema T.J."/>
        </authorList>
    </citation>
    <scope>NUCLEOTIDE SEQUENCE</scope>
</reference>
<proteinExistence type="predicted"/>
<evidence type="ECO:0000313" key="1">
    <source>
        <dbReference type="EMBL" id="KKN95634.1"/>
    </source>
</evidence>
<accession>A0A0F9UV66</accession>
<protein>
    <submittedName>
        <fullName evidence="1">Uncharacterized protein</fullName>
    </submittedName>
</protein>
<sequence>MGRRNHNIGVSHISLKMIHEQVVISDLILFEDFLARHKFSTVEIAYIKSLRADGLSLRSIIEKLDIRNL</sequence>
<dbReference type="AlphaFoldDB" id="A0A0F9UV66"/>
<comment type="caution">
    <text evidence="1">The sequence shown here is derived from an EMBL/GenBank/DDBJ whole genome shotgun (WGS) entry which is preliminary data.</text>
</comment>
<organism evidence="1">
    <name type="scientific">marine sediment metagenome</name>
    <dbReference type="NCBI Taxonomy" id="412755"/>
    <lineage>
        <taxon>unclassified sequences</taxon>
        <taxon>metagenomes</taxon>
        <taxon>ecological metagenomes</taxon>
    </lineage>
</organism>
<dbReference type="EMBL" id="LAZR01000069">
    <property type="protein sequence ID" value="KKN95634.1"/>
    <property type="molecule type" value="Genomic_DNA"/>
</dbReference>